<evidence type="ECO:0000256" key="3">
    <source>
        <dbReference type="ARBA" id="ARBA00022741"/>
    </source>
</evidence>
<gene>
    <name evidence="13" type="ORF">SAMN04515668_2679</name>
</gene>
<dbReference type="InterPro" id="IPR050061">
    <property type="entry name" value="MurCDEF_pg_biosynth"/>
</dbReference>
<dbReference type="SUPFAM" id="SSF53623">
    <property type="entry name" value="MurD-like peptide ligases, catalytic domain"/>
    <property type="match status" value="1"/>
</dbReference>
<dbReference type="Proteomes" id="UP000199029">
    <property type="component" value="Unassembled WGS sequence"/>
</dbReference>
<keyword evidence="2" id="KW-0132">Cell division</keyword>
<keyword evidence="4" id="KW-0067">ATP-binding</keyword>
<evidence type="ECO:0000256" key="8">
    <source>
        <dbReference type="ARBA" id="ARBA00023316"/>
    </source>
</evidence>
<keyword evidence="3" id="KW-0547">Nucleotide-binding</keyword>
<accession>A0A1I5Z3P1</accession>
<keyword evidence="7" id="KW-0131">Cell cycle</keyword>
<evidence type="ECO:0000256" key="4">
    <source>
        <dbReference type="ARBA" id="ARBA00022840"/>
    </source>
</evidence>
<dbReference type="Pfam" id="PF08245">
    <property type="entry name" value="Mur_ligase_M"/>
    <property type="match status" value="1"/>
</dbReference>
<evidence type="ECO:0000259" key="12">
    <source>
        <dbReference type="Pfam" id="PF08245"/>
    </source>
</evidence>
<dbReference type="PANTHER" id="PTHR43445">
    <property type="entry name" value="UDP-N-ACETYLMURAMATE--L-ALANINE LIGASE-RELATED"/>
    <property type="match status" value="1"/>
</dbReference>
<dbReference type="SUPFAM" id="SSF51984">
    <property type="entry name" value="MurCD N-terminal domain"/>
    <property type="match status" value="1"/>
</dbReference>
<dbReference type="Pfam" id="PF02875">
    <property type="entry name" value="Mur_ligase_C"/>
    <property type="match status" value="1"/>
</dbReference>
<proteinExistence type="predicted"/>
<dbReference type="Pfam" id="PF01225">
    <property type="entry name" value="Mur_ligase"/>
    <property type="match status" value="1"/>
</dbReference>
<dbReference type="InterPro" id="IPR004101">
    <property type="entry name" value="Mur_ligase_C"/>
</dbReference>
<feature type="domain" description="Mur ligase central" evidence="12">
    <location>
        <begin position="144"/>
        <end position="317"/>
    </location>
</feature>
<dbReference type="GO" id="GO:0008360">
    <property type="term" value="P:regulation of cell shape"/>
    <property type="evidence" value="ECO:0007669"/>
    <property type="project" value="UniProtKB-KW"/>
</dbReference>
<dbReference type="InterPro" id="IPR013221">
    <property type="entry name" value="Mur_ligase_cen"/>
</dbReference>
<keyword evidence="6" id="KW-0573">Peptidoglycan synthesis</keyword>
<evidence type="ECO:0000313" key="13">
    <source>
        <dbReference type="EMBL" id="SFQ51062.1"/>
    </source>
</evidence>
<organism evidence="13 14">
    <name type="scientific">Hymenobacter arizonensis</name>
    <name type="common">Siccationidurans arizonensis</name>
    <dbReference type="NCBI Taxonomy" id="1227077"/>
    <lineage>
        <taxon>Bacteria</taxon>
        <taxon>Pseudomonadati</taxon>
        <taxon>Bacteroidota</taxon>
        <taxon>Cytophagia</taxon>
        <taxon>Cytophagales</taxon>
        <taxon>Hymenobacteraceae</taxon>
        <taxon>Hymenobacter</taxon>
    </lineage>
</organism>
<dbReference type="GO" id="GO:0009252">
    <property type="term" value="P:peptidoglycan biosynthetic process"/>
    <property type="evidence" value="ECO:0007669"/>
    <property type="project" value="UniProtKB-KW"/>
</dbReference>
<feature type="region of interest" description="Disordered" evidence="9">
    <location>
        <begin position="15"/>
        <end position="35"/>
    </location>
</feature>
<protein>
    <submittedName>
        <fullName evidence="13">UDP-N-acetylmuramate: L-alanyl-gamma-D-glutamyl-meso-diaminopimelate ligase</fullName>
    </submittedName>
</protein>
<dbReference type="GO" id="GO:0071555">
    <property type="term" value="P:cell wall organization"/>
    <property type="evidence" value="ECO:0007669"/>
    <property type="project" value="UniProtKB-KW"/>
</dbReference>
<dbReference type="InterPro" id="IPR036565">
    <property type="entry name" value="Mur-like_cat_sf"/>
</dbReference>
<dbReference type="GO" id="GO:0016881">
    <property type="term" value="F:acid-amino acid ligase activity"/>
    <property type="evidence" value="ECO:0007669"/>
    <property type="project" value="InterPro"/>
</dbReference>
<evidence type="ECO:0000256" key="7">
    <source>
        <dbReference type="ARBA" id="ARBA00023306"/>
    </source>
</evidence>
<dbReference type="AlphaFoldDB" id="A0A1I5Z3P1"/>
<sequence>MSVVGCCINNQLETDDQQSQLTSSQALEPETHNEPSEKIHLIAVGGSIMHNLALALHRRGAQVTGSDDEIFEPAKGRLAAAGLLPDQEGWDAASITPDLDAVIVGMHARPDNPELLRAQELGLKIYSFPEYIYEASRDKQRIVIGGSHGKTSITACILHVLRYHGRKFDFAVGAQLAGFDLMVQLTDDAPIIIIEGDEYLSSPVDRRPKFHLYQHHIGVISGISWDHINVFPTEENYREQFRIFADMTPKAGVLIYDKDDEQTQLIAVPTNPDVTYIGYGPHENVIRDGRTFLLNKKDEEVAIQVFGEHNLRNISAAKEVCKQLGIKGKDFFKAIASFPGAARRLELVKEGSTSVVYKDFAHAPSKLKATATALKKQFPQRRLVACLELHTFSSLNPAFLPQYAHCFDAPDVAVVYFNPHVLEHKRLPPLPAATVAEAFQRPDIKVITDSAELAAFLREQEWANANLLLMSSGTFDGMNLTTLATEITG</sequence>
<dbReference type="GO" id="GO:0051301">
    <property type="term" value="P:cell division"/>
    <property type="evidence" value="ECO:0007669"/>
    <property type="project" value="UniProtKB-KW"/>
</dbReference>
<keyword evidence="1 13" id="KW-0436">Ligase</keyword>
<evidence type="ECO:0000259" key="10">
    <source>
        <dbReference type="Pfam" id="PF01225"/>
    </source>
</evidence>
<feature type="domain" description="Mur ligase C-terminal" evidence="11">
    <location>
        <begin position="343"/>
        <end position="472"/>
    </location>
</feature>
<dbReference type="Gene3D" id="3.90.190.20">
    <property type="entry name" value="Mur ligase, C-terminal domain"/>
    <property type="match status" value="1"/>
</dbReference>
<dbReference type="STRING" id="1227077.SAMN04515668_2679"/>
<dbReference type="SUPFAM" id="SSF53244">
    <property type="entry name" value="MurD-like peptide ligases, peptide-binding domain"/>
    <property type="match status" value="1"/>
</dbReference>
<dbReference type="PANTHER" id="PTHR43445:SF5">
    <property type="entry name" value="UDP-N-ACETYLMURAMATE--L-ALANYL-GAMMA-D-GLUTAMYL-MESO-2,6-DIAMINOHEPTANDIOATE LIGASE"/>
    <property type="match status" value="1"/>
</dbReference>
<evidence type="ECO:0000259" key="11">
    <source>
        <dbReference type="Pfam" id="PF02875"/>
    </source>
</evidence>
<evidence type="ECO:0000256" key="1">
    <source>
        <dbReference type="ARBA" id="ARBA00022598"/>
    </source>
</evidence>
<evidence type="ECO:0000256" key="9">
    <source>
        <dbReference type="SAM" id="MobiDB-lite"/>
    </source>
</evidence>
<evidence type="ECO:0000256" key="2">
    <source>
        <dbReference type="ARBA" id="ARBA00022618"/>
    </source>
</evidence>
<name>A0A1I5Z3P1_HYMAR</name>
<dbReference type="GO" id="GO:0005524">
    <property type="term" value="F:ATP binding"/>
    <property type="evidence" value="ECO:0007669"/>
    <property type="project" value="UniProtKB-KW"/>
</dbReference>
<feature type="domain" description="Mur ligase N-terminal catalytic" evidence="10">
    <location>
        <begin position="38"/>
        <end position="138"/>
    </location>
</feature>
<dbReference type="Gene3D" id="3.40.50.720">
    <property type="entry name" value="NAD(P)-binding Rossmann-like Domain"/>
    <property type="match status" value="1"/>
</dbReference>
<dbReference type="InterPro" id="IPR036615">
    <property type="entry name" value="Mur_ligase_C_dom_sf"/>
</dbReference>
<evidence type="ECO:0000256" key="5">
    <source>
        <dbReference type="ARBA" id="ARBA00022960"/>
    </source>
</evidence>
<evidence type="ECO:0000256" key="6">
    <source>
        <dbReference type="ARBA" id="ARBA00022984"/>
    </source>
</evidence>
<dbReference type="EMBL" id="FOXS01000003">
    <property type="protein sequence ID" value="SFQ51062.1"/>
    <property type="molecule type" value="Genomic_DNA"/>
</dbReference>
<dbReference type="InterPro" id="IPR000713">
    <property type="entry name" value="Mur_ligase_N"/>
</dbReference>
<dbReference type="Gene3D" id="3.40.1190.10">
    <property type="entry name" value="Mur-like, catalytic domain"/>
    <property type="match status" value="1"/>
</dbReference>
<reference evidence="14" key="1">
    <citation type="submission" date="2016-10" db="EMBL/GenBank/DDBJ databases">
        <authorList>
            <person name="Varghese N."/>
            <person name="Submissions S."/>
        </authorList>
    </citation>
    <scope>NUCLEOTIDE SEQUENCE [LARGE SCALE GENOMIC DNA]</scope>
    <source>
        <strain evidence="14">OR362-8,ATCC BAA-1266,JCM 13504</strain>
    </source>
</reference>
<keyword evidence="5" id="KW-0133">Cell shape</keyword>
<evidence type="ECO:0000313" key="14">
    <source>
        <dbReference type="Proteomes" id="UP000199029"/>
    </source>
</evidence>
<keyword evidence="14" id="KW-1185">Reference proteome</keyword>
<keyword evidence="8" id="KW-0961">Cell wall biogenesis/degradation</keyword>